<proteinExistence type="predicted"/>
<dbReference type="AlphaFoldDB" id="A0A235H576"/>
<evidence type="ECO:0000313" key="1">
    <source>
        <dbReference type="EMBL" id="OYD80939.1"/>
    </source>
</evidence>
<dbReference type="Proteomes" id="UP000215367">
    <property type="component" value="Unassembled WGS sequence"/>
</dbReference>
<reference evidence="1 2" key="1">
    <citation type="submission" date="2017-07" db="EMBL/GenBank/DDBJ databases">
        <title>Whole genome sequence of Azospirillum brasilense 2A1, a potential biofertilizer strain.</title>
        <authorList>
            <person name="Fontana C.A."/>
            <person name="Toffoli L.M."/>
            <person name="Salazar S.M."/>
            <person name="Puglisi E."/>
            <person name="Pedraza R."/>
            <person name="Bassi D."/>
            <person name="Cocconcelli P.S."/>
        </authorList>
    </citation>
    <scope>NUCLEOTIDE SEQUENCE [LARGE SCALE GENOMIC DNA]</scope>
    <source>
        <strain evidence="1 2">2A1</strain>
        <plasmid evidence="1">unnamed</plasmid>
    </source>
</reference>
<comment type="caution">
    <text evidence="1">The sequence shown here is derived from an EMBL/GenBank/DDBJ whole genome shotgun (WGS) entry which is preliminary data.</text>
</comment>
<keyword evidence="1" id="KW-0614">Plasmid</keyword>
<name>A0A235H576_AZOBR</name>
<geneLocation type="plasmid" evidence="1">
    <name>unnamed</name>
</geneLocation>
<dbReference type="Pfam" id="PF18906">
    <property type="entry name" value="Phage_tube_2"/>
    <property type="match status" value="1"/>
</dbReference>
<gene>
    <name evidence="1" type="ORF">CHT98_28495</name>
</gene>
<dbReference type="InterPro" id="IPR044000">
    <property type="entry name" value="Phage_tube_2"/>
</dbReference>
<dbReference type="EMBL" id="NOWT01000041">
    <property type="protein sequence ID" value="OYD80939.1"/>
    <property type="molecule type" value="Genomic_DNA"/>
</dbReference>
<dbReference type="RefSeq" id="WP_094306755.1">
    <property type="nucleotide sequence ID" value="NZ_NOWT01000041.1"/>
</dbReference>
<protein>
    <submittedName>
        <fullName evidence="1">Uncharacterized protein</fullName>
    </submittedName>
</protein>
<sequence length="393" mass="40491">MPTTGYQAGADSNDLELSYAAETTWGTSPTGTYQKFRVNSEGFSESKNRTRPPEIRADGQAAAAVTQDVSASGNIQFGISFANVDDLWAGALNGAWSSPLNITGTDIAFTSTGLSSATAGKFTAIAVGQWIKIAGAAAPANNGFKRVTAASGTAVTLEGGATVASAGASITITGTMLRNGTNFTSFTIQKRLGASLGFAYPGTYFTGGQINAARGDFFSGTLDALCRSEEKQVAVLGSGFTAAPTNKVMSVVTHLKSVALDGGALAAKIMSVNSTFQKEGAAAQYAVSTSTVDGTKAQGMRKGTLTANGTLEAYFSDYALYDKYKAEAEVNTSYRVTDGAGNTYIVTYPVIVLGKSTITAGGANSDVMAQFEWGADPDPVTGCTMQIDRFAGP</sequence>
<accession>A0A235H576</accession>
<evidence type="ECO:0000313" key="2">
    <source>
        <dbReference type="Proteomes" id="UP000215367"/>
    </source>
</evidence>
<organism evidence="1 2">
    <name type="scientific">Azospirillum brasilense</name>
    <dbReference type="NCBI Taxonomy" id="192"/>
    <lineage>
        <taxon>Bacteria</taxon>
        <taxon>Pseudomonadati</taxon>
        <taxon>Pseudomonadota</taxon>
        <taxon>Alphaproteobacteria</taxon>
        <taxon>Rhodospirillales</taxon>
        <taxon>Azospirillaceae</taxon>
        <taxon>Azospirillum</taxon>
    </lineage>
</organism>